<keyword evidence="1" id="KW-0812">Transmembrane</keyword>
<dbReference type="InterPro" id="IPR012337">
    <property type="entry name" value="RNaseH-like_sf"/>
</dbReference>
<proteinExistence type="predicted"/>
<feature type="transmembrane region" description="Helical" evidence="1">
    <location>
        <begin position="39"/>
        <end position="59"/>
    </location>
</feature>
<evidence type="ECO:0000256" key="1">
    <source>
        <dbReference type="SAM" id="Phobius"/>
    </source>
</evidence>
<reference evidence="2 3" key="1">
    <citation type="submission" date="2023-11" db="EMBL/GenBank/DDBJ databases">
        <authorList>
            <person name="Hedman E."/>
            <person name="Englund M."/>
            <person name="Stromberg M."/>
            <person name="Nyberg Akerstrom W."/>
            <person name="Nylinder S."/>
            <person name="Jareborg N."/>
            <person name="Kallberg Y."/>
            <person name="Kronander E."/>
        </authorList>
    </citation>
    <scope>NUCLEOTIDE SEQUENCE [LARGE SCALE GENOMIC DNA]</scope>
</reference>
<protein>
    <recommendedName>
        <fullName evidence="4">Integrase catalytic domain-containing protein</fullName>
    </recommendedName>
</protein>
<gene>
    <name evidence="2" type="ORF">PARMNEM_LOCUS14491</name>
</gene>
<keyword evidence="3" id="KW-1185">Reference proteome</keyword>
<keyword evidence="1" id="KW-0472">Membrane</keyword>
<dbReference type="Proteomes" id="UP001314205">
    <property type="component" value="Unassembled WGS sequence"/>
</dbReference>
<name>A0AAV1LJ14_9NEOP</name>
<evidence type="ECO:0000313" key="2">
    <source>
        <dbReference type="EMBL" id="CAK1594930.1"/>
    </source>
</evidence>
<accession>A0AAV1LJ14</accession>
<dbReference type="PANTHER" id="PTHR47331:SF1">
    <property type="entry name" value="GAG-LIKE PROTEIN"/>
    <property type="match status" value="1"/>
</dbReference>
<comment type="caution">
    <text evidence="2">The sequence shown here is derived from an EMBL/GenBank/DDBJ whole genome shotgun (WGS) entry which is preliminary data.</text>
</comment>
<dbReference type="EMBL" id="CAVLGL010000091">
    <property type="protein sequence ID" value="CAK1594930.1"/>
    <property type="molecule type" value="Genomic_DNA"/>
</dbReference>
<organism evidence="2 3">
    <name type="scientific">Parnassius mnemosyne</name>
    <name type="common">clouded apollo</name>
    <dbReference type="NCBI Taxonomy" id="213953"/>
    <lineage>
        <taxon>Eukaryota</taxon>
        <taxon>Metazoa</taxon>
        <taxon>Ecdysozoa</taxon>
        <taxon>Arthropoda</taxon>
        <taxon>Hexapoda</taxon>
        <taxon>Insecta</taxon>
        <taxon>Pterygota</taxon>
        <taxon>Neoptera</taxon>
        <taxon>Endopterygota</taxon>
        <taxon>Lepidoptera</taxon>
        <taxon>Glossata</taxon>
        <taxon>Ditrysia</taxon>
        <taxon>Papilionoidea</taxon>
        <taxon>Papilionidae</taxon>
        <taxon>Parnassiinae</taxon>
        <taxon>Parnassini</taxon>
        <taxon>Parnassius</taxon>
        <taxon>Driopa</taxon>
    </lineage>
</organism>
<evidence type="ECO:0000313" key="3">
    <source>
        <dbReference type="Proteomes" id="UP001314205"/>
    </source>
</evidence>
<evidence type="ECO:0008006" key="4">
    <source>
        <dbReference type="Google" id="ProtNLM"/>
    </source>
</evidence>
<dbReference type="SUPFAM" id="SSF53098">
    <property type="entry name" value="Ribonuclease H-like"/>
    <property type="match status" value="1"/>
</dbReference>
<dbReference type="GO" id="GO:0003676">
    <property type="term" value="F:nucleic acid binding"/>
    <property type="evidence" value="ECO:0007669"/>
    <property type="project" value="InterPro"/>
</dbReference>
<dbReference type="AlphaFoldDB" id="A0AAV1LJ14"/>
<dbReference type="Gene3D" id="3.30.420.10">
    <property type="entry name" value="Ribonuclease H-like superfamily/Ribonuclease H"/>
    <property type="match status" value="1"/>
</dbReference>
<keyword evidence="1" id="KW-1133">Transmembrane helix</keyword>
<sequence>MGNLPRSRVAHHQRPFTYCGLDIFRPMEVIVGRRREKRYGVIFTCLTLCAIHIETVAFLKTHSLIMALRRMAARRGWPRHLYSDNGTNFRGADKELQRTMQDLDQEYLRSVGVNNGMDWTFIPPAIPRWGGACC</sequence>
<dbReference type="InterPro" id="IPR036397">
    <property type="entry name" value="RNaseH_sf"/>
</dbReference>
<dbReference type="PANTHER" id="PTHR47331">
    <property type="entry name" value="PHD-TYPE DOMAIN-CONTAINING PROTEIN"/>
    <property type="match status" value="1"/>
</dbReference>